<dbReference type="RefSeq" id="WP_121457794.1">
    <property type="nucleotide sequence ID" value="NZ_RBXP01000013.1"/>
</dbReference>
<evidence type="ECO:0000256" key="2">
    <source>
        <dbReference type="PROSITE-ProRule" id="PRU00169"/>
    </source>
</evidence>
<sequence length="129" mass="13751">MSMTALRVLAADDDPTMAILLRAVLAAPDFDLCLVADGDAALAACAEPGRFDIVLLDVEMPGRDGLQVAAELRRRDGTDLPIVLLTGREDAAFAAALAALPARHLAKPVNWTTLPDQLREWLRFSGNSG</sequence>
<dbReference type="PROSITE" id="PS50110">
    <property type="entry name" value="RESPONSE_REGULATORY"/>
    <property type="match status" value="1"/>
</dbReference>
<evidence type="ECO:0000256" key="1">
    <source>
        <dbReference type="ARBA" id="ARBA00022553"/>
    </source>
</evidence>
<dbReference type="InterPro" id="IPR050595">
    <property type="entry name" value="Bact_response_regulator"/>
</dbReference>
<dbReference type="GO" id="GO:0000160">
    <property type="term" value="P:phosphorelay signal transduction system"/>
    <property type="evidence" value="ECO:0007669"/>
    <property type="project" value="InterPro"/>
</dbReference>
<gene>
    <name evidence="4" type="ORF">DFR40_1450</name>
</gene>
<protein>
    <submittedName>
        <fullName evidence="4">Response regulator receiver domain-containing protein</fullName>
    </submittedName>
</protein>
<evidence type="ECO:0000313" key="5">
    <source>
        <dbReference type="Proteomes" id="UP000270626"/>
    </source>
</evidence>
<dbReference type="SMART" id="SM00448">
    <property type="entry name" value="REC"/>
    <property type="match status" value="1"/>
</dbReference>
<dbReference type="InterPro" id="IPR011006">
    <property type="entry name" value="CheY-like_superfamily"/>
</dbReference>
<name>A0A495WCY3_9RHOO</name>
<dbReference type="Gene3D" id="3.40.50.2300">
    <property type="match status" value="1"/>
</dbReference>
<dbReference type="Proteomes" id="UP000270626">
    <property type="component" value="Unassembled WGS sequence"/>
</dbReference>
<dbReference type="Pfam" id="PF00072">
    <property type="entry name" value="Response_reg"/>
    <property type="match status" value="1"/>
</dbReference>
<organism evidence="4 5">
    <name type="scientific">Azonexus fungiphilus</name>
    <dbReference type="NCBI Taxonomy" id="146940"/>
    <lineage>
        <taxon>Bacteria</taxon>
        <taxon>Pseudomonadati</taxon>
        <taxon>Pseudomonadota</taxon>
        <taxon>Betaproteobacteria</taxon>
        <taxon>Rhodocyclales</taxon>
        <taxon>Azonexaceae</taxon>
        <taxon>Azonexus</taxon>
    </lineage>
</organism>
<proteinExistence type="predicted"/>
<keyword evidence="1 2" id="KW-0597">Phosphoprotein</keyword>
<dbReference type="OrthoDB" id="5421695at2"/>
<dbReference type="AlphaFoldDB" id="A0A495WCY3"/>
<accession>A0A495WCY3</accession>
<dbReference type="InterPro" id="IPR001789">
    <property type="entry name" value="Sig_transdc_resp-reg_receiver"/>
</dbReference>
<feature type="domain" description="Response regulatory" evidence="3">
    <location>
        <begin position="7"/>
        <end position="122"/>
    </location>
</feature>
<evidence type="ECO:0000259" key="3">
    <source>
        <dbReference type="PROSITE" id="PS50110"/>
    </source>
</evidence>
<dbReference type="PANTHER" id="PTHR44591">
    <property type="entry name" value="STRESS RESPONSE REGULATOR PROTEIN 1"/>
    <property type="match status" value="1"/>
</dbReference>
<reference evidence="4 5" key="1">
    <citation type="submission" date="2018-10" db="EMBL/GenBank/DDBJ databases">
        <title>Genomic Encyclopedia of Type Strains, Phase IV (KMG-IV): sequencing the most valuable type-strain genomes for metagenomic binning, comparative biology and taxonomic classification.</title>
        <authorList>
            <person name="Goeker M."/>
        </authorList>
    </citation>
    <scope>NUCLEOTIDE SEQUENCE [LARGE SCALE GENOMIC DNA]</scope>
    <source>
        <strain evidence="4 5">DSM 23841</strain>
    </source>
</reference>
<dbReference type="EMBL" id="RBXP01000013">
    <property type="protein sequence ID" value="RKT59562.1"/>
    <property type="molecule type" value="Genomic_DNA"/>
</dbReference>
<evidence type="ECO:0000313" key="4">
    <source>
        <dbReference type="EMBL" id="RKT59562.1"/>
    </source>
</evidence>
<keyword evidence="5" id="KW-1185">Reference proteome</keyword>
<feature type="modified residue" description="4-aspartylphosphate" evidence="2">
    <location>
        <position position="57"/>
    </location>
</feature>
<comment type="caution">
    <text evidence="4">The sequence shown here is derived from an EMBL/GenBank/DDBJ whole genome shotgun (WGS) entry which is preliminary data.</text>
</comment>
<dbReference type="PANTHER" id="PTHR44591:SF3">
    <property type="entry name" value="RESPONSE REGULATORY DOMAIN-CONTAINING PROTEIN"/>
    <property type="match status" value="1"/>
</dbReference>
<dbReference type="SUPFAM" id="SSF52172">
    <property type="entry name" value="CheY-like"/>
    <property type="match status" value="1"/>
</dbReference>